<evidence type="ECO:0008006" key="3">
    <source>
        <dbReference type="Google" id="ProtNLM"/>
    </source>
</evidence>
<dbReference type="KEGG" id="slj:EGC82_19670"/>
<evidence type="ECO:0000313" key="1">
    <source>
        <dbReference type="EMBL" id="AZG74775.1"/>
    </source>
</evidence>
<reference evidence="2" key="1">
    <citation type="submission" date="2018-11" db="EMBL/GenBank/DDBJ databases">
        <title>Shewanella sp. M2.</title>
        <authorList>
            <person name="Hwang Y.J."/>
            <person name="Hwang C.Y."/>
        </authorList>
    </citation>
    <scope>NUCLEOTIDE SEQUENCE [LARGE SCALE GENOMIC DNA]</scope>
    <source>
        <strain evidence="2">LMG 19866</strain>
    </source>
</reference>
<dbReference type="OrthoDB" id="7541663at2"/>
<accession>A0A3G8M046</accession>
<evidence type="ECO:0000313" key="2">
    <source>
        <dbReference type="Proteomes" id="UP000278035"/>
    </source>
</evidence>
<dbReference type="EMBL" id="CP034015">
    <property type="protein sequence ID" value="AZG74775.1"/>
    <property type="molecule type" value="Genomic_DNA"/>
</dbReference>
<proteinExistence type="predicted"/>
<organism evidence="1 2">
    <name type="scientific">Shewanella livingstonensis</name>
    <dbReference type="NCBI Taxonomy" id="150120"/>
    <lineage>
        <taxon>Bacteria</taxon>
        <taxon>Pseudomonadati</taxon>
        <taxon>Pseudomonadota</taxon>
        <taxon>Gammaproteobacteria</taxon>
        <taxon>Alteromonadales</taxon>
        <taxon>Shewanellaceae</taxon>
        <taxon>Shewanella</taxon>
    </lineage>
</organism>
<gene>
    <name evidence="1" type="ORF">EGC82_19670</name>
</gene>
<keyword evidence="2" id="KW-1185">Reference proteome</keyword>
<name>A0A3G8M046_9GAMM</name>
<dbReference type="AlphaFoldDB" id="A0A3G8M046"/>
<dbReference type="Proteomes" id="UP000278035">
    <property type="component" value="Chromosome"/>
</dbReference>
<dbReference type="RefSeq" id="WP_124732254.1">
    <property type="nucleotide sequence ID" value="NZ_CBCSKC010000014.1"/>
</dbReference>
<sequence>MQLDVNEMRRTSIEYEKLECVDDKFTFYYDESNNIRKLHLTSKGLNVEKACNFVLAGIVHKGEYHSADFDSLKKSLCLQKSAKEIKLKHIGKGSFDRILTSEKLNILLKWILDNDFYIHYFSLNVLYWSIVDIVDSIIENLNVVERQFFIQSHMSIKSDLYKVIVNNEALFLEKLREFEYPNIKSDKVKEFSGFLVGFVKRNSKALSEDRRYLLTKFMESAEDSTELFFVMNEKDHILISDFFIYYLRNTCLFKNSKHVFDEEKEIEVIFNEYDLVDQGRIINNYSFVKSEEVLEVQLSDVMAGLFAKYSIFLSDTSNDQIKAIKSSLNQRQLVNLKLIENLIDKSDAVSRGFFFHCVSEDEYLRNNYFMHNQTCI</sequence>
<protein>
    <recommendedName>
        <fullName evidence="3">DUF3800 domain-containing protein</fullName>
    </recommendedName>
</protein>